<dbReference type="PROSITE" id="PS00059">
    <property type="entry name" value="ADH_ZINC"/>
    <property type="match status" value="1"/>
</dbReference>
<evidence type="ECO:0000313" key="14">
    <source>
        <dbReference type="EMBL" id="MDQ0913528.1"/>
    </source>
</evidence>
<feature type="region of interest" description="Disordered" evidence="12">
    <location>
        <begin position="347"/>
        <end position="436"/>
    </location>
</feature>
<dbReference type="GO" id="GO:0004022">
    <property type="term" value="F:alcohol dehydrogenase (NAD+) activity"/>
    <property type="evidence" value="ECO:0007669"/>
    <property type="project" value="UniProtKB-EC"/>
</dbReference>
<evidence type="ECO:0000313" key="15">
    <source>
        <dbReference type="Proteomes" id="UP001234216"/>
    </source>
</evidence>
<evidence type="ECO:0000256" key="5">
    <source>
        <dbReference type="ARBA" id="ARBA00022723"/>
    </source>
</evidence>
<comment type="catalytic activity">
    <reaction evidence="10">
        <text>a primary alcohol + NAD(+) = an aldehyde + NADH + H(+)</text>
        <dbReference type="Rhea" id="RHEA:10736"/>
        <dbReference type="ChEBI" id="CHEBI:15378"/>
        <dbReference type="ChEBI" id="CHEBI:15734"/>
        <dbReference type="ChEBI" id="CHEBI:17478"/>
        <dbReference type="ChEBI" id="CHEBI:57540"/>
        <dbReference type="ChEBI" id="CHEBI:57945"/>
        <dbReference type="EC" id="1.1.1.1"/>
    </reaction>
</comment>
<dbReference type="Gene3D" id="3.90.180.10">
    <property type="entry name" value="Medium-chain alcohol dehydrogenases, catalytic domain"/>
    <property type="match status" value="1"/>
</dbReference>
<evidence type="ECO:0000256" key="7">
    <source>
        <dbReference type="ARBA" id="ARBA00023002"/>
    </source>
</evidence>
<dbReference type="GO" id="GO:0005737">
    <property type="term" value="C:cytoplasm"/>
    <property type="evidence" value="ECO:0007669"/>
    <property type="project" value="TreeGrafter"/>
</dbReference>
<keyword evidence="7 14" id="KW-0560">Oxidoreductase</keyword>
<dbReference type="Gene3D" id="3.40.50.720">
    <property type="entry name" value="NAD(P)-binding Rossmann-like Domain"/>
    <property type="match status" value="1"/>
</dbReference>
<dbReference type="InterPro" id="IPR013154">
    <property type="entry name" value="ADH-like_N"/>
</dbReference>
<comment type="catalytic activity">
    <reaction evidence="9">
        <text>a secondary alcohol + NAD(+) = a ketone + NADH + H(+)</text>
        <dbReference type="Rhea" id="RHEA:10740"/>
        <dbReference type="ChEBI" id="CHEBI:15378"/>
        <dbReference type="ChEBI" id="CHEBI:17087"/>
        <dbReference type="ChEBI" id="CHEBI:35681"/>
        <dbReference type="ChEBI" id="CHEBI:57540"/>
        <dbReference type="ChEBI" id="CHEBI:57945"/>
        <dbReference type="EC" id="1.1.1.1"/>
    </reaction>
</comment>
<dbReference type="EC" id="1.1.1.1" evidence="3"/>
<sequence length="458" mass="48076">MSTYQAFEATGVHNLKLVERDLVDPAPGHVRLRAEACGVCHTDVLAVEGLRSDPSQPVVPGHEVVGVIDAVGVGITVWRPGDRVGVGFLNGQCWECEPCRRGDFVNCRNQQQTGTTTDGGYAEVVYARASGLVRIPEGLSAIHAAPLLCAGLTGFVALQQGPTRAGSLVAVQGIGGLGHLALQYAHRLGYRVAAVARGKEKEVFARQLGAHEYVDSSATDPGAALSDLGGASVIVATSSSGASMNPLVRGLAPGGRLVVVGAAPDPLTVSTPDLIFGTHSIVGSLTGSSIENEDNLAFSLAHDIRPSVEIMPFARALEAYEHMLSGAARFRVVHSHRWGCSCRPRRRRRCRRPDHGCRSGCPSGSARPRVRVSGSGWGAAGSRRGHLMARYEGTGNARGSTPRRGPGACSSSGRSTGREDGPYLRRRPPAHMGAVGTVGLAPAHHLRSGHPRSDPRGQ</sequence>
<evidence type="ECO:0000256" key="9">
    <source>
        <dbReference type="ARBA" id="ARBA00049164"/>
    </source>
</evidence>
<proteinExistence type="inferred from homology"/>
<protein>
    <recommendedName>
        <fullName evidence="4">Alcohol dehydrogenase</fullName>
        <ecNumber evidence="3">1.1.1.1</ecNumber>
    </recommendedName>
</protein>
<dbReference type="SMART" id="SM00829">
    <property type="entry name" value="PKS_ER"/>
    <property type="match status" value="1"/>
</dbReference>
<keyword evidence="5 11" id="KW-0479">Metal-binding</keyword>
<name>A0AAW8FU98_9ACTN</name>
<evidence type="ECO:0000256" key="2">
    <source>
        <dbReference type="ARBA" id="ARBA00008072"/>
    </source>
</evidence>
<dbReference type="PANTHER" id="PTHR42940:SF7">
    <property type="entry name" value="ALCOHOL DEHYDROGENASE-LIKE N-TERMINAL DOMAIN-CONTAINING PROTEIN"/>
    <property type="match status" value="1"/>
</dbReference>
<evidence type="ECO:0000256" key="6">
    <source>
        <dbReference type="ARBA" id="ARBA00022833"/>
    </source>
</evidence>
<evidence type="ECO:0000256" key="8">
    <source>
        <dbReference type="ARBA" id="ARBA00023027"/>
    </source>
</evidence>
<comment type="caution">
    <text evidence="14">The sequence shown here is derived from an EMBL/GenBank/DDBJ whole genome shotgun (WGS) entry which is preliminary data.</text>
</comment>
<dbReference type="Pfam" id="PF08240">
    <property type="entry name" value="ADH_N"/>
    <property type="match status" value="1"/>
</dbReference>
<dbReference type="GO" id="GO:0008270">
    <property type="term" value="F:zinc ion binding"/>
    <property type="evidence" value="ECO:0007669"/>
    <property type="project" value="InterPro"/>
</dbReference>
<dbReference type="SUPFAM" id="SSF51735">
    <property type="entry name" value="NAD(P)-binding Rossmann-fold domains"/>
    <property type="match status" value="1"/>
</dbReference>
<dbReference type="Pfam" id="PF00107">
    <property type="entry name" value="ADH_zinc_N"/>
    <property type="match status" value="1"/>
</dbReference>
<evidence type="ECO:0000256" key="4">
    <source>
        <dbReference type="ARBA" id="ARBA00016352"/>
    </source>
</evidence>
<feature type="domain" description="Enoyl reductase (ER)" evidence="13">
    <location>
        <begin position="11"/>
        <end position="333"/>
    </location>
</feature>
<evidence type="ECO:0000256" key="12">
    <source>
        <dbReference type="SAM" id="MobiDB-lite"/>
    </source>
</evidence>
<dbReference type="SUPFAM" id="SSF50129">
    <property type="entry name" value="GroES-like"/>
    <property type="match status" value="1"/>
</dbReference>
<organism evidence="14 15">
    <name type="scientific">Streptomyces canus</name>
    <dbReference type="NCBI Taxonomy" id="58343"/>
    <lineage>
        <taxon>Bacteria</taxon>
        <taxon>Bacillati</taxon>
        <taxon>Actinomycetota</taxon>
        <taxon>Actinomycetes</taxon>
        <taxon>Kitasatosporales</taxon>
        <taxon>Streptomycetaceae</taxon>
        <taxon>Streptomyces</taxon>
        <taxon>Streptomyces aurantiacus group</taxon>
    </lineage>
</organism>
<evidence type="ECO:0000256" key="1">
    <source>
        <dbReference type="ARBA" id="ARBA00001947"/>
    </source>
</evidence>
<dbReference type="AlphaFoldDB" id="A0AAW8FU98"/>
<dbReference type="InterPro" id="IPR020843">
    <property type="entry name" value="ER"/>
</dbReference>
<keyword evidence="8" id="KW-0520">NAD</keyword>
<dbReference type="InterPro" id="IPR002328">
    <property type="entry name" value="ADH_Zn_CS"/>
</dbReference>
<dbReference type="PANTHER" id="PTHR42940">
    <property type="entry name" value="ALCOHOL DEHYDROGENASE 1-RELATED"/>
    <property type="match status" value="1"/>
</dbReference>
<dbReference type="Proteomes" id="UP001234216">
    <property type="component" value="Unassembled WGS sequence"/>
</dbReference>
<comment type="cofactor">
    <cofactor evidence="1 11">
        <name>Zn(2+)</name>
        <dbReference type="ChEBI" id="CHEBI:29105"/>
    </cofactor>
</comment>
<dbReference type="InterPro" id="IPR011032">
    <property type="entry name" value="GroES-like_sf"/>
</dbReference>
<evidence type="ECO:0000259" key="13">
    <source>
        <dbReference type="SMART" id="SM00829"/>
    </source>
</evidence>
<evidence type="ECO:0000256" key="11">
    <source>
        <dbReference type="RuleBase" id="RU361277"/>
    </source>
</evidence>
<evidence type="ECO:0000256" key="3">
    <source>
        <dbReference type="ARBA" id="ARBA00013190"/>
    </source>
</evidence>
<dbReference type="InterPro" id="IPR036291">
    <property type="entry name" value="NAD(P)-bd_dom_sf"/>
</dbReference>
<comment type="similarity">
    <text evidence="2 11">Belongs to the zinc-containing alcohol dehydrogenase family.</text>
</comment>
<gene>
    <name evidence="14" type="ORF">QFZ22_009600</name>
</gene>
<evidence type="ECO:0000256" key="10">
    <source>
        <dbReference type="ARBA" id="ARBA00049243"/>
    </source>
</evidence>
<dbReference type="InterPro" id="IPR013149">
    <property type="entry name" value="ADH-like_C"/>
</dbReference>
<reference evidence="14" key="1">
    <citation type="submission" date="2023-07" db="EMBL/GenBank/DDBJ databases">
        <title>Comparative genomics of wheat-associated soil bacteria to identify genetic determinants of phenazine resistance.</title>
        <authorList>
            <person name="Mouncey N."/>
        </authorList>
    </citation>
    <scope>NUCLEOTIDE SEQUENCE</scope>
    <source>
        <strain evidence="14">V4I22</strain>
    </source>
</reference>
<dbReference type="EMBL" id="JAUSZV010000006">
    <property type="protein sequence ID" value="MDQ0913528.1"/>
    <property type="molecule type" value="Genomic_DNA"/>
</dbReference>
<dbReference type="FunFam" id="3.40.50.720:FF:000039">
    <property type="entry name" value="Alcohol dehydrogenase AdhP"/>
    <property type="match status" value="1"/>
</dbReference>
<keyword evidence="6 11" id="KW-0862">Zinc</keyword>
<accession>A0AAW8FU98</accession>